<protein>
    <submittedName>
        <fullName evidence="2">Retrovirus-related Pol polyprotein from transposon TNT 1-94</fullName>
    </submittedName>
</protein>
<evidence type="ECO:0000313" key="3">
    <source>
        <dbReference type="Proteomes" id="UP000634136"/>
    </source>
</evidence>
<accession>A0A834T6U2</accession>
<dbReference type="EMBL" id="JAAIUW010000009">
    <property type="protein sequence ID" value="KAF7815266.1"/>
    <property type="molecule type" value="Genomic_DNA"/>
</dbReference>
<organism evidence="2 3">
    <name type="scientific">Senna tora</name>
    <dbReference type="NCBI Taxonomy" id="362788"/>
    <lineage>
        <taxon>Eukaryota</taxon>
        <taxon>Viridiplantae</taxon>
        <taxon>Streptophyta</taxon>
        <taxon>Embryophyta</taxon>
        <taxon>Tracheophyta</taxon>
        <taxon>Spermatophyta</taxon>
        <taxon>Magnoliopsida</taxon>
        <taxon>eudicotyledons</taxon>
        <taxon>Gunneridae</taxon>
        <taxon>Pentapetalae</taxon>
        <taxon>rosids</taxon>
        <taxon>fabids</taxon>
        <taxon>Fabales</taxon>
        <taxon>Fabaceae</taxon>
        <taxon>Caesalpinioideae</taxon>
        <taxon>Cassia clade</taxon>
        <taxon>Senna</taxon>
    </lineage>
</organism>
<proteinExistence type="predicted"/>
<dbReference type="AlphaFoldDB" id="A0A834T6U2"/>
<dbReference type="OrthoDB" id="1749787at2759"/>
<dbReference type="Proteomes" id="UP000634136">
    <property type="component" value="Unassembled WGS sequence"/>
</dbReference>
<reference evidence="2" key="1">
    <citation type="submission" date="2020-09" db="EMBL/GenBank/DDBJ databases">
        <title>Genome-Enabled Discovery of Anthraquinone Biosynthesis in Senna tora.</title>
        <authorList>
            <person name="Kang S.-H."/>
            <person name="Pandey R.P."/>
            <person name="Lee C.-M."/>
            <person name="Sim J.-S."/>
            <person name="Jeong J.-T."/>
            <person name="Choi B.-S."/>
            <person name="Jung M."/>
            <person name="Ginzburg D."/>
            <person name="Zhao K."/>
            <person name="Won S.Y."/>
            <person name="Oh T.-J."/>
            <person name="Yu Y."/>
            <person name="Kim N.-H."/>
            <person name="Lee O.R."/>
            <person name="Lee T.-H."/>
            <person name="Bashyal P."/>
            <person name="Kim T.-S."/>
            <person name="Lee W.-H."/>
            <person name="Kawkins C."/>
            <person name="Kim C.-K."/>
            <person name="Kim J.S."/>
            <person name="Ahn B.O."/>
            <person name="Rhee S.Y."/>
            <person name="Sohng J.K."/>
        </authorList>
    </citation>
    <scope>NUCLEOTIDE SEQUENCE</scope>
    <source>
        <tissue evidence="2">Leaf</tissue>
    </source>
</reference>
<feature type="domain" description="Retrovirus-related Pol polyprotein from transposon TNT 1-94-like beta-barrel" evidence="1">
    <location>
        <begin position="49"/>
        <end position="97"/>
    </location>
</feature>
<comment type="caution">
    <text evidence="2">The sequence shown here is derived from an EMBL/GenBank/DDBJ whole genome shotgun (WGS) entry which is preliminary data.</text>
</comment>
<evidence type="ECO:0000313" key="2">
    <source>
        <dbReference type="EMBL" id="KAF7815266.1"/>
    </source>
</evidence>
<name>A0A834T6U2_9FABA</name>
<sequence>MGNIKDNNSLSSDEIWHLSHLLSELNTSMGSTSTYVHSGMASKAQFPSWIIDSGANRHMTSSSKVFSNYSSLTNGENVRIADGSISSVRGIGSMSCTPDLTLSSVLRALRQACLGVSKDAHQEIIQWHRRFPNILGPPTL</sequence>
<dbReference type="Pfam" id="PF22936">
    <property type="entry name" value="Pol_BBD"/>
    <property type="match status" value="1"/>
</dbReference>
<dbReference type="InterPro" id="IPR054722">
    <property type="entry name" value="PolX-like_BBD"/>
</dbReference>
<gene>
    <name evidence="2" type="ORF">G2W53_029235</name>
</gene>
<keyword evidence="3" id="KW-1185">Reference proteome</keyword>
<evidence type="ECO:0000259" key="1">
    <source>
        <dbReference type="Pfam" id="PF22936"/>
    </source>
</evidence>